<name>A0A0K1ITP0_HALGI</name>
<protein>
    <submittedName>
        <fullName evidence="2">Uncharacterized protein</fullName>
    </submittedName>
</protein>
<dbReference type="KEGG" id="hgi:ABY42_07985"/>
<dbReference type="GeneID" id="25245891"/>
<dbReference type="PATRIC" id="fig|35746.4.peg.1701"/>
<feature type="transmembrane region" description="Helical" evidence="1">
    <location>
        <begin position="48"/>
        <end position="64"/>
    </location>
</feature>
<gene>
    <name evidence="2" type="ORF">ABY42_07985</name>
</gene>
<sequence length="236" mass="24266">MATSYAGRLDPRHAPRLWWLAALCWVEALAVGAYLYAAPERVESLRYLFYPFVWITVGAAAVLWTDPPRASGRARLAAGGVAVAYFVTLASLAGLVSVDFAALLGGSHGHVATARHPTGWQFSLAAPGWGPRVGYAGEVVSGTFVPYRVAGYLALAYLVYAAVLDAAKSALSGALGLVSCVGCTFPLVGGLVAGAAGGTGVVSALQALSVDISTLVFVVAAALLAFGPSLAERARR</sequence>
<dbReference type="Pfam" id="PF24412">
    <property type="entry name" value="DUF7546"/>
    <property type="match status" value="1"/>
</dbReference>
<evidence type="ECO:0000313" key="2">
    <source>
        <dbReference type="EMBL" id="AKU07690.1"/>
    </source>
</evidence>
<feature type="transmembrane region" description="Helical" evidence="1">
    <location>
        <begin position="174"/>
        <end position="198"/>
    </location>
</feature>
<feature type="transmembrane region" description="Helical" evidence="1">
    <location>
        <begin position="76"/>
        <end position="98"/>
    </location>
</feature>
<dbReference type="EMBL" id="CP011947">
    <property type="protein sequence ID" value="AKU07690.1"/>
    <property type="molecule type" value="Genomic_DNA"/>
</dbReference>
<feature type="transmembrane region" description="Helical" evidence="1">
    <location>
        <begin position="149"/>
        <end position="167"/>
    </location>
</feature>
<keyword evidence="1" id="KW-0812">Transmembrane</keyword>
<dbReference type="InterPro" id="IPR055968">
    <property type="entry name" value="DUF7546"/>
</dbReference>
<feature type="transmembrane region" description="Helical" evidence="1">
    <location>
        <begin position="204"/>
        <end position="226"/>
    </location>
</feature>
<keyword evidence="1" id="KW-1133">Transmembrane helix</keyword>
<reference evidence="3" key="1">
    <citation type="journal article" date="2015" name="J. Biotechnol.">
        <title>Complete genome sequence of Haloferax gibbonsii strain ARA6, a potential producer of polyhydroxyalkanoates and halocins isolated from Araruama, Rio de Janeiro, Brasil.</title>
        <authorList>
            <person name="Pinto L.H."/>
            <person name="D'Alincourt Carvalho-Assef A.P."/>
            <person name="Vieira R.P."/>
            <person name="Clementino M.M."/>
            <person name="Albano R.M."/>
        </authorList>
    </citation>
    <scope>NUCLEOTIDE SEQUENCE [LARGE SCALE GENOMIC DNA]</scope>
    <source>
        <strain evidence="3">ARA6</strain>
    </source>
</reference>
<organism evidence="2 3">
    <name type="scientific">Haloferax gibbonsii</name>
    <dbReference type="NCBI Taxonomy" id="35746"/>
    <lineage>
        <taxon>Archaea</taxon>
        <taxon>Methanobacteriati</taxon>
        <taxon>Methanobacteriota</taxon>
        <taxon>Stenosarchaea group</taxon>
        <taxon>Halobacteria</taxon>
        <taxon>Halobacteriales</taxon>
        <taxon>Haloferacaceae</taxon>
        <taxon>Haloferax</taxon>
    </lineage>
</organism>
<proteinExistence type="predicted"/>
<dbReference type="AlphaFoldDB" id="A0A0K1ITP0"/>
<feature type="transmembrane region" description="Helical" evidence="1">
    <location>
        <begin position="17"/>
        <end position="36"/>
    </location>
</feature>
<keyword evidence="1" id="KW-0472">Membrane</keyword>
<evidence type="ECO:0000256" key="1">
    <source>
        <dbReference type="SAM" id="Phobius"/>
    </source>
</evidence>
<evidence type="ECO:0000313" key="3">
    <source>
        <dbReference type="Proteomes" id="UP000066124"/>
    </source>
</evidence>
<dbReference type="Proteomes" id="UP000066124">
    <property type="component" value="Chromosome"/>
</dbReference>
<accession>A0A0K1ITP0</accession>
<dbReference type="RefSeq" id="WP_050459130.1">
    <property type="nucleotide sequence ID" value="NZ_CP011947.1"/>
</dbReference>